<feature type="transmembrane region" description="Helical" evidence="1">
    <location>
        <begin position="18"/>
        <end position="37"/>
    </location>
</feature>
<dbReference type="EMBL" id="FXYF01000002">
    <property type="protein sequence ID" value="SMX35904.1"/>
    <property type="molecule type" value="Genomic_DNA"/>
</dbReference>
<dbReference type="AlphaFoldDB" id="A0A238K0K0"/>
<feature type="transmembrane region" description="Helical" evidence="1">
    <location>
        <begin position="49"/>
        <end position="67"/>
    </location>
</feature>
<keyword evidence="1" id="KW-0812">Transmembrane</keyword>
<keyword evidence="1" id="KW-1133">Transmembrane helix</keyword>
<keyword evidence="1" id="KW-0472">Membrane</keyword>
<name>A0A238K0K0_9RHOB</name>
<organism evidence="2 3">
    <name type="scientific">Maliponia aquimaris</name>
    <dbReference type="NCBI Taxonomy" id="1673631"/>
    <lineage>
        <taxon>Bacteria</taxon>
        <taxon>Pseudomonadati</taxon>
        <taxon>Pseudomonadota</taxon>
        <taxon>Alphaproteobacteria</taxon>
        <taxon>Rhodobacterales</taxon>
        <taxon>Paracoccaceae</taxon>
        <taxon>Maliponia</taxon>
    </lineage>
</organism>
<evidence type="ECO:0000313" key="2">
    <source>
        <dbReference type="EMBL" id="SMX35904.1"/>
    </source>
</evidence>
<accession>A0A238K0K0</accession>
<sequence length="75" mass="8030">MQALTFTLESTSFGEERIVALLISALLFAGFVGDVVLGALTGKPVLSDVQSMLMLFGASIAFVVAILRRERLAKK</sequence>
<evidence type="ECO:0000313" key="3">
    <source>
        <dbReference type="Proteomes" id="UP000207598"/>
    </source>
</evidence>
<dbReference type="Proteomes" id="UP000207598">
    <property type="component" value="Unassembled WGS sequence"/>
</dbReference>
<dbReference type="OrthoDB" id="7875193at2"/>
<proteinExistence type="predicted"/>
<protein>
    <submittedName>
        <fullName evidence="2">Uncharacterized protein</fullName>
    </submittedName>
</protein>
<evidence type="ECO:0000256" key="1">
    <source>
        <dbReference type="SAM" id="Phobius"/>
    </source>
</evidence>
<gene>
    <name evidence="2" type="ORF">MAA8898_00684</name>
</gene>
<reference evidence="2 3" key="1">
    <citation type="submission" date="2017-05" db="EMBL/GenBank/DDBJ databases">
        <authorList>
            <person name="Song R."/>
            <person name="Chenine A.L."/>
            <person name="Ruprecht R.M."/>
        </authorList>
    </citation>
    <scope>NUCLEOTIDE SEQUENCE [LARGE SCALE GENOMIC DNA]</scope>
    <source>
        <strain evidence="2 3">CECT 8898</strain>
    </source>
</reference>
<keyword evidence="3" id="KW-1185">Reference proteome</keyword>